<dbReference type="PANTHER" id="PTHR40254">
    <property type="entry name" value="BLR0577 PROTEIN"/>
    <property type="match status" value="1"/>
</dbReference>
<keyword evidence="3" id="KW-1185">Reference proteome</keyword>
<dbReference type="InterPro" id="IPR038732">
    <property type="entry name" value="HpyO/CreE_NAD-binding"/>
</dbReference>
<dbReference type="HOGENOM" id="CLU_016297_0_0_11"/>
<dbReference type="Proteomes" id="UP000027178">
    <property type="component" value="Unassembled WGS sequence"/>
</dbReference>
<proteinExistence type="predicted"/>
<name>A0A066YPK4_9ACTN</name>
<dbReference type="InterPro" id="IPR052189">
    <property type="entry name" value="L-asp_N-monooxygenase_NS-form"/>
</dbReference>
<dbReference type="AlphaFoldDB" id="A0A066YPK4"/>
<reference evidence="2 3" key="1">
    <citation type="submission" date="2014-05" db="EMBL/GenBank/DDBJ databases">
        <title>Draft Genome Sequence of Kitasatospora cheerisanensis KCTC 2395.</title>
        <authorList>
            <person name="Nam D.H."/>
        </authorList>
    </citation>
    <scope>NUCLEOTIDE SEQUENCE [LARGE SCALE GENOMIC DNA]</scope>
    <source>
        <strain evidence="2 3">KCTC 2395</strain>
    </source>
</reference>
<dbReference type="OrthoDB" id="3653265at2"/>
<accession>A0A066YPK4</accession>
<dbReference type="eggNOG" id="COG4529">
    <property type="taxonomic scope" value="Bacteria"/>
</dbReference>
<dbReference type="InterPro" id="IPR036188">
    <property type="entry name" value="FAD/NAD-bd_sf"/>
</dbReference>
<evidence type="ECO:0000259" key="1">
    <source>
        <dbReference type="Pfam" id="PF13454"/>
    </source>
</evidence>
<sequence length="745" mass="80729">MRAVRLAIIGGGPSCTYVMERLAATVSALPPLTGLDIHVFDLSGQFGAGQVHSPLQPRTSFLNRIVAQVAFAADETVDGADPLLDRSLRPTLYEWCASAFAETGLPEFDLDPEDWPKRYVHGLALRDLFERYLAILRGHPGVRVHLHAEEVVDLVDEDGRLRVLLADGTGSVVADEVLMITGHSWNRPERSPRSRRWAEFAARQQRAVFVPCAYPLEQYVTEEVAPAGGAIACAGMGLTAIDVVLHLTEGRGGTFTGGADGRLRYTPSGQEPSRIVLFGSAGLFTFARPYNAKEQNPAEFEHRGVFLTDTAVDRVRAAVGRPVPIGGAVRLQLDFERHIMPIVVLEMAQLYYRTLLGPEFGAFLEAEARPGYEDFLAHGGRGADADGAIAGLLAPVEAAVDRAERAVDGVLTGARPLPSDEPWARPALARYLEVVHGPVAAAELTERVAAGQQIAARVAGLVSPTRHGSRFADNRFGWERLIRPLPATGYRDPAAYRAALLDFMDVDHRWAAQGNLLNPAKAAADGVWRDLRQVLARAVDFGGLTAASHRTFLDSYMRIHNRLCNGAALEVMEKIRALVELGLVDVSAGPGAFAAGDEATGSWRVTGPHTGADLLVDTLVDARVHPFDAESDVRPLYPNLLRRGLVRKWRNPGADGPGFEPGGLDLTERFHPVRADGRVDDRLTLLGPPSEGVMFFQLGALRPNQNHHVMQDVLCWVRDFWQKAAGGPPAAGLVTASTTGGDRCR</sequence>
<dbReference type="PATRIC" id="fig|1348663.4.peg.6146"/>
<evidence type="ECO:0000313" key="3">
    <source>
        <dbReference type="Proteomes" id="UP000027178"/>
    </source>
</evidence>
<dbReference type="SUPFAM" id="SSF51905">
    <property type="entry name" value="FAD/NAD(P)-binding domain"/>
    <property type="match status" value="1"/>
</dbReference>
<protein>
    <recommendedName>
        <fullName evidence="1">FAD-dependent urate hydroxylase HpyO/Asp monooxygenase CreE-like FAD/NAD(P)-binding domain-containing protein</fullName>
    </recommendedName>
</protein>
<comment type="caution">
    <text evidence="2">The sequence shown here is derived from an EMBL/GenBank/DDBJ whole genome shotgun (WGS) entry which is preliminary data.</text>
</comment>
<dbReference type="PANTHER" id="PTHR40254:SF1">
    <property type="entry name" value="BLR0577 PROTEIN"/>
    <property type="match status" value="1"/>
</dbReference>
<feature type="domain" description="FAD-dependent urate hydroxylase HpyO/Asp monooxygenase CreE-like FAD/NAD(P)-binding" evidence="1">
    <location>
        <begin position="7"/>
        <end position="183"/>
    </location>
</feature>
<gene>
    <name evidence="2" type="ORF">KCH_63530</name>
</gene>
<evidence type="ECO:0000313" key="2">
    <source>
        <dbReference type="EMBL" id="KDN81914.1"/>
    </source>
</evidence>
<organism evidence="2 3">
    <name type="scientific">Kitasatospora cheerisanensis KCTC 2395</name>
    <dbReference type="NCBI Taxonomy" id="1348663"/>
    <lineage>
        <taxon>Bacteria</taxon>
        <taxon>Bacillati</taxon>
        <taxon>Actinomycetota</taxon>
        <taxon>Actinomycetes</taxon>
        <taxon>Kitasatosporales</taxon>
        <taxon>Streptomycetaceae</taxon>
        <taxon>Kitasatospora</taxon>
    </lineage>
</organism>
<dbReference type="Pfam" id="PF13454">
    <property type="entry name" value="NAD_binding_9"/>
    <property type="match status" value="1"/>
</dbReference>
<dbReference type="EMBL" id="JNBY01000128">
    <property type="protein sequence ID" value="KDN81914.1"/>
    <property type="molecule type" value="Genomic_DNA"/>
</dbReference>
<dbReference type="RefSeq" id="WP_157032251.1">
    <property type="nucleotide sequence ID" value="NZ_KK853997.1"/>
</dbReference>